<protein>
    <submittedName>
        <fullName evidence="1">Uncharacterized protein</fullName>
    </submittedName>
</protein>
<dbReference type="EMBL" id="GBXM01042775">
    <property type="protein sequence ID" value="JAH65802.1"/>
    <property type="molecule type" value="Transcribed_RNA"/>
</dbReference>
<sequence length="32" mass="3752">MNRRFVAVLLSPKIQEHFVILVMFLCFGEPIC</sequence>
<reference evidence="1" key="1">
    <citation type="submission" date="2014-11" db="EMBL/GenBank/DDBJ databases">
        <authorList>
            <person name="Amaro Gonzalez C."/>
        </authorList>
    </citation>
    <scope>NUCLEOTIDE SEQUENCE</scope>
</reference>
<dbReference type="AlphaFoldDB" id="A0A0E9UJ75"/>
<organism evidence="1">
    <name type="scientific">Anguilla anguilla</name>
    <name type="common">European freshwater eel</name>
    <name type="synonym">Muraena anguilla</name>
    <dbReference type="NCBI Taxonomy" id="7936"/>
    <lineage>
        <taxon>Eukaryota</taxon>
        <taxon>Metazoa</taxon>
        <taxon>Chordata</taxon>
        <taxon>Craniata</taxon>
        <taxon>Vertebrata</taxon>
        <taxon>Euteleostomi</taxon>
        <taxon>Actinopterygii</taxon>
        <taxon>Neopterygii</taxon>
        <taxon>Teleostei</taxon>
        <taxon>Anguilliformes</taxon>
        <taxon>Anguillidae</taxon>
        <taxon>Anguilla</taxon>
    </lineage>
</organism>
<accession>A0A0E9UJ75</accession>
<proteinExistence type="predicted"/>
<name>A0A0E9UJ75_ANGAN</name>
<evidence type="ECO:0000313" key="1">
    <source>
        <dbReference type="EMBL" id="JAH65802.1"/>
    </source>
</evidence>
<reference evidence="1" key="2">
    <citation type="journal article" date="2015" name="Fish Shellfish Immunol.">
        <title>Early steps in the European eel (Anguilla anguilla)-Vibrio vulnificus interaction in the gills: Role of the RtxA13 toxin.</title>
        <authorList>
            <person name="Callol A."/>
            <person name="Pajuelo D."/>
            <person name="Ebbesson L."/>
            <person name="Teles M."/>
            <person name="MacKenzie S."/>
            <person name="Amaro C."/>
        </authorList>
    </citation>
    <scope>NUCLEOTIDE SEQUENCE</scope>
</reference>